<sequence length="157" mass="17558">MADTTRVRPNHRRRAPSQPAKDDATTSRPPDHTGLLISAVLLMLAGWGGLYIVITHMQPRIGGELWLFFACLFMAVTGTAIPFVRYLNVTFTPTDSEVPPSGVIVRQSIWIGLFVLMCAWLQIPRALSLPLAFFMGMVFIVVEVFLRTREIASLRDD</sequence>
<protein>
    <submittedName>
        <fullName evidence="3">Uncharacterized protein</fullName>
    </submittedName>
</protein>
<accession>A0A7S8E8K3</accession>
<organism evidence="3 4">
    <name type="scientific">Phototrophicus methaneseepsis</name>
    <dbReference type="NCBI Taxonomy" id="2710758"/>
    <lineage>
        <taxon>Bacteria</taxon>
        <taxon>Bacillati</taxon>
        <taxon>Chloroflexota</taxon>
        <taxon>Candidatus Thermofontia</taxon>
        <taxon>Phototrophicales</taxon>
        <taxon>Phototrophicaceae</taxon>
        <taxon>Phototrophicus</taxon>
    </lineage>
</organism>
<evidence type="ECO:0000256" key="1">
    <source>
        <dbReference type="SAM" id="MobiDB-lite"/>
    </source>
</evidence>
<name>A0A7S8E8K3_9CHLR</name>
<dbReference type="AlphaFoldDB" id="A0A7S8E8K3"/>
<proteinExistence type="predicted"/>
<feature type="compositionally biased region" description="Basic and acidic residues" evidence="1">
    <location>
        <begin position="20"/>
        <end position="30"/>
    </location>
</feature>
<keyword evidence="2" id="KW-1133">Transmembrane helix</keyword>
<feature type="region of interest" description="Disordered" evidence="1">
    <location>
        <begin position="1"/>
        <end position="30"/>
    </location>
</feature>
<dbReference type="Proteomes" id="UP000594468">
    <property type="component" value="Chromosome"/>
</dbReference>
<feature type="transmembrane region" description="Helical" evidence="2">
    <location>
        <begin position="128"/>
        <end position="146"/>
    </location>
</feature>
<feature type="transmembrane region" description="Helical" evidence="2">
    <location>
        <begin position="65"/>
        <end position="84"/>
    </location>
</feature>
<dbReference type="EMBL" id="CP062983">
    <property type="protein sequence ID" value="QPC82383.1"/>
    <property type="molecule type" value="Genomic_DNA"/>
</dbReference>
<reference evidence="3 4" key="1">
    <citation type="submission" date="2020-02" db="EMBL/GenBank/DDBJ databases">
        <authorList>
            <person name="Zheng R.K."/>
            <person name="Sun C.M."/>
        </authorList>
    </citation>
    <scope>NUCLEOTIDE SEQUENCE [LARGE SCALE GENOMIC DNA]</scope>
    <source>
        <strain evidence="4">rifampicinis</strain>
    </source>
</reference>
<keyword evidence="2" id="KW-0812">Transmembrane</keyword>
<evidence type="ECO:0000313" key="4">
    <source>
        <dbReference type="Proteomes" id="UP000594468"/>
    </source>
</evidence>
<feature type="transmembrane region" description="Helical" evidence="2">
    <location>
        <begin position="104"/>
        <end position="121"/>
    </location>
</feature>
<keyword evidence="4" id="KW-1185">Reference proteome</keyword>
<evidence type="ECO:0000313" key="3">
    <source>
        <dbReference type="EMBL" id="QPC82383.1"/>
    </source>
</evidence>
<dbReference type="KEGG" id="pmet:G4Y79_22300"/>
<keyword evidence="2" id="KW-0472">Membrane</keyword>
<gene>
    <name evidence="3" type="ORF">G4Y79_22300</name>
</gene>
<dbReference type="RefSeq" id="WP_195170452.1">
    <property type="nucleotide sequence ID" value="NZ_CP062983.1"/>
</dbReference>
<evidence type="ECO:0000256" key="2">
    <source>
        <dbReference type="SAM" id="Phobius"/>
    </source>
</evidence>
<feature type="transmembrane region" description="Helical" evidence="2">
    <location>
        <begin position="35"/>
        <end position="53"/>
    </location>
</feature>